<feature type="compositionally biased region" description="Basic residues" evidence="1">
    <location>
        <begin position="102"/>
        <end position="122"/>
    </location>
</feature>
<dbReference type="PROSITE" id="PS50022">
    <property type="entry name" value="FA58C_3"/>
    <property type="match status" value="1"/>
</dbReference>
<evidence type="ECO:0000313" key="5">
    <source>
        <dbReference type="Proteomes" id="UP000276133"/>
    </source>
</evidence>
<feature type="signal peptide" evidence="2">
    <location>
        <begin position="1"/>
        <end position="16"/>
    </location>
</feature>
<organism evidence="4 5">
    <name type="scientific">Brachionus plicatilis</name>
    <name type="common">Marine rotifer</name>
    <name type="synonym">Brachionus muelleri</name>
    <dbReference type="NCBI Taxonomy" id="10195"/>
    <lineage>
        <taxon>Eukaryota</taxon>
        <taxon>Metazoa</taxon>
        <taxon>Spiralia</taxon>
        <taxon>Gnathifera</taxon>
        <taxon>Rotifera</taxon>
        <taxon>Eurotatoria</taxon>
        <taxon>Monogononta</taxon>
        <taxon>Pseudotrocha</taxon>
        <taxon>Ploima</taxon>
        <taxon>Brachionidae</taxon>
        <taxon>Brachionus</taxon>
    </lineage>
</organism>
<keyword evidence="5" id="KW-1185">Reference proteome</keyword>
<evidence type="ECO:0000259" key="3">
    <source>
        <dbReference type="PROSITE" id="PS50022"/>
    </source>
</evidence>
<dbReference type="InterPro" id="IPR000421">
    <property type="entry name" value="FA58C"/>
</dbReference>
<comment type="caution">
    <text evidence="4">The sequence shown here is derived from an EMBL/GenBank/DDBJ whole genome shotgun (WGS) entry which is preliminary data.</text>
</comment>
<protein>
    <recommendedName>
        <fullName evidence="3">F5/8 type C domain-containing protein</fullName>
    </recommendedName>
</protein>
<dbReference type="Pfam" id="PF00754">
    <property type="entry name" value="F5_F8_type_C"/>
    <property type="match status" value="1"/>
</dbReference>
<dbReference type="Proteomes" id="UP000276133">
    <property type="component" value="Unassembled WGS sequence"/>
</dbReference>
<dbReference type="EMBL" id="REGN01003305">
    <property type="protein sequence ID" value="RNA23352.1"/>
    <property type="molecule type" value="Genomic_DNA"/>
</dbReference>
<feature type="region of interest" description="Disordered" evidence="1">
    <location>
        <begin position="82"/>
        <end position="171"/>
    </location>
</feature>
<evidence type="ECO:0000256" key="1">
    <source>
        <dbReference type="SAM" id="MobiDB-lite"/>
    </source>
</evidence>
<feature type="compositionally biased region" description="Low complexity" evidence="1">
    <location>
        <begin position="124"/>
        <end position="139"/>
    </location>
</feature>
<sequence length="354" mass="40060">MIKIVIFLATVTLVFAAKTPAKTKDPCLDYPSCKLISDQMFANYCSRSTLKNMCPTHCDPKCKSSMPEISVKVLDIESLEEDDYDEEDYDQTPSLSTSSTTTKKRAKHSRKKGSRKKNKHPNKTTTTTLSTPVQSTTTEEIIEEESVEIEETSPVPQPKSSKFKTTTTEETTTVPTTTVKVLHTEEDDSATIKTVANLPNETIYVPLYEAGFVQRVIPTSNKPECDFSRAVVCKKDKCNHDAVWCPVTNDVPKEQLEILLNYTTDIYMFETQGRIDTNETVTNFLLQYLNDAGILVSHLYRTDTTNSSVINKFMFEPAIRTNYIRLTPIDYVESVALRFEVYSKGVLYKPDKDK</sequence>
<gene>
    <name evidence="4" type="ORF">BpHYR1_033579</name>
</gene>
<feature type="compositionally biased region" description="Low complexity" evidence="1">
    <location>
        <begin position="92"/>
        <end position="101"/>
    </location>
</feature>
<keyword evidence="2" id="KW-0732">Signal</keyword>
<accession>A0A3M7RIE9</accession>
<feature type="chain" id="PRO_5017980462" description="F5/8 type C domain-containing protein" evidence="2">
    <location>
        <begin position="17"/>
        <end position="354"/>
    </location>
</feature>
<proteinExistence type="predicted"/>
<reference evidence="4 5" key="1">
    <citation type="journal article" date="2018" name="Sci. Rep.">
        <title>Genomic signatures of local adaptation to the degree of environmental predictability in rotifers.</title>
        <authorList>
            <person name="Franch-Gras L."/>
            <person name="Hahn C."/>
            <person name="Garcia-Roger E.M."/>
            <person name="Carmona M.J."/>
            <person name="Serra M."/>
            <person name="Gomez A."/>
        </authorList>
    </citation>
    <scope>NUCLEOTIDE SEQUENCE [LARGE SCALE GENOMIC DNA]</scope>
    <source>
        <strain evidence="4">HYR1</strain>
    </source>
</reference>
<dbReference type="Gene3D" id="2.60.120.260">
    <property type="entry name" value="Galactose-binding domain-like"/>
    <property type="match status" value="1"/>
</dbReference>
<feature type="domain" description="F5/8 type C" evidence="3">
    <location>
        <begin position="200"/>
        <end position="344"/>
    </location>
</feature>
<dbReference type="SUPFAM" id="SSF49785">
    <property type="entry name" value="Galactose-binding domain-like"/>
    <property type="match status" value="1"/>
</dbReference>
<evidence type="ECO:0000313" key="4">
    <source>
        <dbReference type="EMBL" id="RNA23352.1"/>
    </source>
</evidence>
<feature type="compositionally biased region" description="Acidic residues" evidence="1">
    <location>
        <begin position="140"/>
        <end position="151"/>
    </location>
</feature>
<evidence type="ECO:0000256" key="2">
    <source>
        <dbReference type="SAM" id="SignalP"/>
    </source>
</evidence>
<dbReference type="AlphaFoldDB" id="A0A3M7RIE9"/>
<dbReference type="OrthoDB" id="26719at2759"/>
<name>A0A3M7RIE9_BRAPC</name>
<dbReference type="InterPro" id="IPR008979">
    <property type="entry name" value="Galactose-bd-like_sf"/>
</dbReference>